<evidence type="ECO:0000256" key="3">
    <source>
        <dbReference type="ARBA" id="ARBA00022723"/>
    </source>
</evidence>
<accession>A0A5E4VYV7</accession>
<dbReference type="Pfam" id="PF00034">
    <property type="entry name" value="Cytochrom_C"/>
    <property type="match status" value="1"/>
</dbReference>
<keyword evidence="1" id="KW-0813">Transport</keyword>
<dbReference type="PROSITE" id="PS51007">
    <property type="entry name" value="CYTC"/>
    <property type="match status" value="1"/>
</dbReference>
<evidence type="ECO:0000256" key="4">
    <source>
        <dbReference type="ARBA" id="ARBA00022982"/>
    </source>
</evidence>
<gene>
    <name evidence="9" type="ORF">PTE30175_02889</name>
</gene>
<evidence type="ECO:0000313" key="9">
    <source>
        <dbReference type="EMBL" id="VVE17817.1"/>
    </source>
</evidence>
<dbReference type="GO" id="GO:0020037">
    <property type="term" value="F:heme binding"/>
    <property type="evidence" value="ECO:0007669"/>
    <property type="project" value="InterPro"/>
</dbReference>
<evidence type="ECO:0000256" key="5">
    <source>
        <dbReference type="ARBA" id="ARBA00023004"/>
    </source>
</evidence>
<keyword evidence="7" id="KW-0732">Signal</keyword>
<dbReference type="RefSeq" id="WP_150697744.1">
    <property type="nucleotide sequence ID" value="NZ_CABPRZ010000011.1"/>
</dbReference>
<dbReference type="OrthoDB" id="5728201at2"/>
<dbReference type="Proteomes" id="UP000414233">
    <property type="component" value="Unassembled WGS sequence"/>
</dbReference>
<keyword evidence="5 6" id="KW-0408">Iron</keyword>
<dbReference type="InterPro" id="IPR051811">
    <property type="entry name" value="Cytochrome_c550/c551-like"/>
</dbReference>
<keyword evidence="4" id="KW-0249">Electron transport</keyword>
<dbReference type="InterPro" id="IPR036909">
    <property type="entry name" value="Cyt_c-like_dom_sf"/>
</dbReference>
<evidence type="ECO:0000256" key="1">
    <source>
        <dbReference type="ARBA" id="ARBA00022448"/>
    </source>
</evidence>
<evidence type="ECO:0000259" key="8">
    <source>
        <dbReference type="PROSITE" id="PS51007"/>
    </source>
</evidence>
<protein>
    <submittedName>
        <fullName evidence="9">Cytochrome C</fullName>
    </submittedName>
</protein>
<dbReference type="GO" id="GO:0046872">
    <property type="term" value="F:metal ion binding"/>
    <property type="evidence" value="ECO:0007669"/>
    <property type="project" value="UniProtKB-KW"/>
</dbReference>
<dbReference type="AlphaFoldDB" id="A0A5E4VYV7"/>
<sequence length="306" mass="32595">MRQLLSGGALCLAVALATGATPFPVAAQASGASASDAVSNVADALSLRVGERTSTATRAALLADTRMQEIVVDDDNYKRPMRMHAIPFADWLTAMMPDAAKAAAQGATATVVATDGYVSHIPLTLLLGHLPRQPQAYLAVAPENAPWPPLKGDAIGPFRLVWRTPPGPARGGVNESHWTYSIGRIEITPSPRERFPVLRPAANTPPGSAIMRGAAVFERACFSCHSLNGAGDAHLGPDLNTPSSPVEYLGERRLAALIRNPQSLRWWPNSRMPAIDRATVSDTELTDLLAYLHHMSGRKAPPPNAK</sequence>
<dbReference type="GO" id="GO:0009055">
    <property type="term" value="F:electron transfer activity"/>
    <property type="evidence" value="ECO:0007669"/>
    <property type="project" value="InterPro"/>
</dbReference>
<reference evidence="9 10" key="1">
    <citation type="submission" date="2019-08" db="EMBL/GenBank/DDBJ databases">
        <authorList>
            <person name="Peeters C."/>
        </authorList>
    </citation>
    <scope>NUCLEOTIDE SEQUENCE [LARGE SCALE GENOMIC DNA]</scope>
    <source>
        <strain evidence="9 10">LMG 30175</strain>
    </source>
</reference>
<dbReference type="Gene3D" id="1.10.760.10">
    <property type="entry name" value="Cytochrome c-like domain"/>
    <property type="match status" value="1"/>
</dbReference>
<name>A0A5E4VYV7_9BURK</name>
<dbReference type="PANTHER" id="PTHR37823:SF1">
    <property type="entry name" value="CYTOCHROME C-553-LIKE"/>
    <property type="match status" value="1"/>
</dbReference>
<dbReference type="SUPFAM" id="SSF46626">
    <property type="entry name" value="Cytochrome c"/>
    <property type="match status" value="1"/>
</dbReference>
<feature type="chain" id="PRO_5022677774" evidence="7">
    <location>
        <begin position="28"/>
        <end position="306"/>
    </location>
</feature>
<feature type="domain" description="Cytochrome c" evidence="8">
    <location>
        <begin position="208"/>
        <end position="296"/>
    </location>
</feature>
<keyword evidence="2 6" id="KW-0349">Heme</keyword>
<dbReference type="EMBL" id="CABPRZ010000011">
    <property type="protein sequence ID" value="VVE17817.1"/>
    <property type="molecule type" value="Genomic_DNA"/>
</dbReference>
<proteinExistence type="predicted"/>
<evidence type="ECO:0000256" key="7">
    <source>
        <dbReference type="SAM" id="SignalP"/>
    </source>
</evidence>
<evidence type="ECO:0000313" key="10">
    <source>
        <dbReference type="Proteomes" id="UP000414233"/>
    </source>
</evidence>
<dbReference type="InterPro" id="IPR009056">
    <property type="entry name" value="Cyt_c-like_dom"/>
</dbReference>
<dbReference type="PANTHER" id="PTHR37823">
    <property type="entry name" value="CYTOCHROME C-553-LIKE"/>
    <property type="match status" value="1"/>
</dbReference>
<keyword evidence="10" id="KW-1185">Reference proteome</keyword>
<keyword evidence="3 6" id="KW-0479">Metal-binding</keyword>
<evidence type="ECO:0000256" key="2">
    <source>
        <dbReference type="ARBA" id="ARBA00022617"/>
    </source>
</evidence>
<feature type="signal peptide" evidence="7">
    <location>
        <begin position="1"/>
        <end position="27"/>
    </location>
</feature>
<organism evidence="9 10">
    <name type="scientific">Pandoraea terrae</name>
    <dbReference type="NCBI Taxonomy" id="1537710"/>
    <lineage>
        <taxon>Bacteria</taxon>
        <taxon>Pseudomonadati</taxon>
        <taxon>Pseudomonadota</taxon>
        <taxon>Betaproteobacteria</taxon>
        <taxon>Burkholderiales</taxon>
        <taxon>Burkholderiaceae</taxon>
        <taxon>Pandoraea</taxon>
    </lineage>
</organism>
<evidence type="ECO:0000256" key="6">
    <source>
        <dbReference type="PROSITE-ProRule" id="PRU00433"/>
    </source>
</evidence>